<dbReference type="AlphaFoldDB" id="A0AAE0DD58"/>
<evidence type="ECO:0000256" key="1">
    <source>
        <dbReference type="SAM" id="MobiDB-lite"/>
    </source>
</evidence>
<comment type="caution">
    <text evidence="2">The sequence shown here is derived from an EMBL/GenBank/DDBJ whole genome shotgun (WGS) entry which is preliminary data.</text>
</comment>
<keyword evidence="3" id="KW-1185">Reference proteome</keyword>
<proteinExistence type="predicted"/>
<dbReference type="EMBL" id="VYYT01000001">
    <property type="protein sequence ID" value="KAK2780538.1"/>
    <property type="molecule type" value="Genomic_DNA"/>
</dbReference>
<reference evidence="2" key="1">
    <citation type="submission" date="2023-02" db="EMBL/GenBank/DDBJ databases">
        <title>Colletotrichum kahawae CIFC_Que2 genome sequencing and assembly.</title>
        <authorList>
            <person name="Baroncelli R."/>
        </authorList>
    </citation>
    <scope>NUCLEOTIDE SEQUENCE</scope>
    <source>
        <strain evidence="2">CIFC_Que2</strain>
    </source>
</reference>
<accession>A0AAE0DD58</accession>
<dbReference type="Proteomes" id="UP001281614">
    <property type="component" value="Unassembled WGS sequence"/>
</dbReference>
<protein>
    <submittedName>
        <fullName evidence="2">Uncharacterized protein</fullName>
    </submittedName>
</protein>
<evidence type="ECO:0000313" key="3">
    <source>
        <dbReference type="Proteomes" id="UP001281614"/>
    </source>
</evidence>
<sequence>MFRVVTSIALRGPGHKIPNPKSTLRQAKYFHTTPAPQPQPRHHKPGQNSAKPDTNAVNAMIIKQRCGWGALDGALFIVGLVGGYHLTTFCIEKIIKKGQPRNNRKSMGYACMGEAVKEEKSHKPKAGSCGRDTDSSGPCTSGCQGESCVGLAYPHGINRWI</sequence>
<name>A0AAE0DD58_COLKA</name>
<feature type="region of interest" description="Disordered" evidence="1">
    <location>
        <begin position="32"/>
        <end position="53"/>
    </location>
</feature>
<organism evidence="2 3">
    <name type="scientific">Colletotrichum kahawae</name>
    <name type="common">Coffee berry disease fungus</name>
    <dbReference type="NCBI Taxonomy" id="34407"/>
    <lineage>
        <taxon>Eukaryota</taxon>
        <taxon>Fungi</taxon>
        <taxon>Dikarya</taxon>
        <taxon>Ascomycota</taxon>
        <taxon>Pezizomycotina</taxon>
        <taxon>Sordariomycetes</taxon>
        <taxon>Hypocreomycetidae</taxon>
        <taxon>Glomerellales</taxon>
        <taxon>Glomerellaceae</taxon>
        <taxon>Colletotrichum</taxon>
        <taxon>Colletotrichum gloeosporioides species complex</taxon>
    </lineage>
</organism>
<evidence type="ECO:0000313" key="2">
    <source>
        <dbReference type="EMBL" id="KAK2780538.1"/>
    </source>
</evidence>
<gene>
    <name evidence="2" type="ORF">CKAH01_00482</name>
</gene>